<dbReference type="KEGG" id="bliq:INP51_00630"/>
<evidence type="ECO:0000313" key="9">
    <source>
        <dbReference type="EMBL" id="QOV19525.1"/>
    </source>
</evidence>
<evidence type="ECO:0000256" key="1">
    <source>
        <dbReference type="ARBA" id="ARBA00007074"/>
    </source>
</evidence>
<feature type="region of interest" description="Disordered" evidence="6">
    <location>
        <begin position="240"/>
        <end position="354"/>
    </location>
</feature>
<organism evidence="9 10">
    <name type="scientific">Blautia liquoris</name>
    <dbReference type="NCBI Taxonomy" id="2779518"/>
    <lineage>
        <taxon>Bacteria</taxon>
        <taxon>Bacillati</taxon>
        <taxon>Bacillota</taxon>
        <taxon>Clostridia</taxon>
        <taxon>Lachnospirales</taxon>
        <taxon>Lachnospiraceae</taxon>
        <taxon>Blautia</taxon>
    </lineage>
</organism>
<dbReference type="PANTHER" id="PTHR47053">
    <property type="entry name" value="MUREIN DD-ENDOPEPTIDASE MEPH-RELATED"/>
    <property type="match status" value="1"/>
</dbReference>
<dbReference type="InterPro" id="IPR038765">
    <property type="entry name" value="Papain-like_cys_pep_sf"/>
</dbReference>
<gene>
    <name evidence="9" type="ORF">INP51_00630</name>
</gene>
<comment type="similarity">
    <text evidence="1">Belongs to the peptidase C40 family.</text>
</comment>
<evidence type="ECO:0000313" key="10">
    <source>
        <dbReference type="Proteomes" id="UP000593601"/>
    </source>
</evidence>
<dbReference type="PANTHER" id="PTHR47053:SF1">
    <property type="entry name" value="MUREIN DD-ENDOPEPTIDASE MEPH-RELATED"/>
    <property type="match status" value="1"/>
</dbReference>
<dbReference type="GO" id="GO:0006508">
    <property type="term" value="P:proteolysis"/>
    <property type="evidence" value="ECO:0007669"/>
    <property type="project" value="UniProtKB-KW"/>
</dbReference>
<keyword evidence="7" id="KW-0732">Signal</keyword>
<dbReference type="InterPro" id="IPR000064">
    <property type="entry name" value="NLP_P60_dom"/>
</dbReference>
<protein>
    <submittedName>
        <fullName evidence="9">C40 family peptidase</fullName>
    </submittedName>
</protein>
<keyword evidence="3" id="KW-0378">Hydrolase</keyword>
<evidence type="ECO:0000256" key="6">
    <source>
        <dbReference type="SAM" id="MobiDB-lite"/>
    </source>
</evidence>
<dbReference type="Proteomes" id="UP000593601">
    <property type="component" value="Chromosome"/>
</dbReference>
<sequence>MKKKVLAMSLAVALGCAQVMVVGADTIDEVKQQKEQTSSQLANTKAQINALESKKSQLTGEINDLDAKLVTTIASVNELKDSIAKKEAEIEETKVKLEAAEKDRDQQYSDMKKRIQYLYENGGNGAWATTLLENGNISDMLGNVKQTQDLYDYDEKKLTEYANVVQEVEDLGKKLDDDKTELLDLKEGQEEEQKSLENLLEQKRASSSDYDNQIASANQKASEYQNLIGQQNEKIQELVEEQQRQAAAEEAARKAAEDAAAQVSNNTEETSSVSNAGSGSNTSTSAKPTANTNSGSSNGGSAGTTKPAKNNNSSNGSGSSSNKNNSKPTNNSGNSKPANNSGNSKPAPSTGSGSGSAIVSYATQFIGNPYVWGGNSLTGGTDCSGFVHLVYAHFGYDVARQSGALQSAGRGVSYAEAQPGDIICYSGHVAIYMGGGAIVHASNSKPYPAGGIKITSNAAYQPIVAVRRVIG</sequence>
<keyword evidence="2" id="KW-0645">Protease</keyword>
<dbReference type="PROSITE" id="PS51935">
    <property type="entry name" value="NLPC_P60"/>
    <property type="match status" value="1"/>
</dbReference>
<evidence type="ECO:0000256" key="5">
    <source>
        <dbReference type="SAM" id="Coils"/>
    </source>
</evidence>
<dbReference type="AlphaFoldDB" id="A0A7M2RGS5"/>
<dbReference type="InterPro" id="IPR051202">
    <property type="entry name" value="Peptidase_C40"/>
</dbReference>
<dbReference type="Pfam" id="PF00877">
    <property type="entry name" value="NLPC_P60"/>
    <property type="match status" value="1"/>
</dbReference>
<feature type="domain" description="NlpC/P60" evidence="8">
    <location>
        <begin position="352"/>
        <end position="470"/>
    </location>
</feature>
<dbReference type="PROSITE" id="PS51257">
    <property type="entry name" value="PROKAR_LIPOPROTEIN"/>
    <property type="match status" value="1"/>
</dbReference>
<proteinExistence type="inferred from homology"/>
<name>A0A7M2RGS5_9FIRM</name>
<keyword evidence="10" id="KW-1185">Reference proteome</keyword>
<evidence type="ECO:0000256" key="2">
    <source>
        <dbReference type="ARBA" id="ARBA00022670"/>
    </source>
</evidence>
<dbReference type="Gene3D" id="3.90.1720.10">
    <property type="entry name" value="endopeptidase domain like (from Nostoc punctiforme)"/>
    <property type="match status" value="1"/>
</dbReference>
<dbReference type="RefSeq" id="WP_193735845.1">
    <property type="nucleotide sequence ID" value="NZ_CP063304.1"/>
</dbReference>
<feature type="signal peptide" evidence="7">
    <location>
        <begin position="1"/>
        <end position="24"/>
    </location>
</feature>
<feature type="compositionally biased region" description="Polar residues" evidence="6">
    <location>
        <begin position="337"/>
        <end position="350"/>
    </location>
</feature>
<dbReference type="GO" id="GO:0008234">
    <property type="term" value="F:cysteine-type peptidase activity"/>
    <property type="evidence" value="ECO:0007669"/>
    <property type="project" value="UniProtKB-KW"/>
</dbReference>
<evidence type="ECO:0000256" key="3">
    <source>
        <dbReference type="ARBA" id="ARBA00022801"/>
    </source>
</evidence>
<evidence type="ECO:0000256" key="7">
    <source>
        <dbReference type="SAM" id="SignalP"/>
    </source>
</evidence>
<feature type="coiled-coil region" evidence="5">
    <location>
        <begin position="27"/>
        <end position="110"/>
    </location>
</feature>
<reference evidence="9 10" key="1">
    <citation type="submission" date="2020-10" db="EMBL/GenBank/DDBJ databases">
        <title>Blautia liquoris sp.nov., isolated from the mud in a fermentation cellar used for the production of Chinese strong-flavoured liquor.</title>
        <authorList>
            <person name="Lu L."/>
        </authorList>
    </citation>
    <scope>NUCLEOTIDE SEQUENCE [LARGE SCALE GENOMIC DNA]</scope>
    <source>
        <strain evidence="9 10">LZLJ-3</strain>
    </source>
</reference>
<feature type="compositionally biased region" description="Low complexity" evidence="6">
    <location>
        <begin position="303"/>
        <end position="336"/>
    </location>
</feature>
<keyword evidence="4" id="KW-0788">Thiol protease</keyword>
<dbReference type="SUPFAM" id="SSF54001">
    <property type="entry name" value="Cysteine proteinases"/>
    <property type="match status" value="1"/>
</dbReference>
<dbReference type="Gene3D" id="6.10.250.3150">
    <property type="match status" value="1"/>
</dbReference>
<feature type="compositionally biased region" description="Low complexity" evidence="6">
    <location>
        <begin position="258"/>
        <end position="296"/>
    </location>
</feature>
<evidence type="ECO:0000256" key="4">
    <source>
        <dbReference type="ARBA" id="ARBA00022807"/>
    </source>
</evidence>
<dbReference type="EMBL" id="CP063304">
    <property type="protein sequence ID" value="QOV19525.1"/>
    <property type="molecule type" value="Genomic_DNA"/>
</dbReference>
<keyword evidence="5" id="KW-0175">Coiled coil</keyword>
<feature type="chain" id="PRO_5032532984" evidence="7">
    <location>
        <begin position="25"/>
        <end position="471"/>
    </location>
</feature>
<evidence type="ECO:0000259" key="8">
    <source>
        <dbReference type="PROSITE" id="PS51935"/>
    </source>
</evidence>
<accession>A0A7M2RGS5</accession>